<sequence>MSLYRSLMTVEDWKEVYEASKTKPLLVFKHSTRCSVSAEAHEAWSKWLNDSQELPVENVLVRVVEERPVSNAIEESTGVKHASPQAILIADGEVKWHTSHWNITYASLEEHLREHCTK</sequence>
<dbReference type="InterPro" id="IPR022551">
    <property type="entry name" value="BrxC"/>
</dbReference>
<protein>
    <submittedName>
        <fullName evidence="1">General stress protein</fullName>
    </submittedName>
</protein>
<dbReference type="NCBIfam" id="TIGR04019">
    <property type="entry name" value="B_thiol_YtxJ"/>
    <property type="match status" value="1"/>
</dbReference>
<proteinExistence type="predicted"/>
<dbReference type="KEGG" id="pbj:VN24_19940"/>
<name>A0A0D5NMN4_9BACL</name>
<reference evidence="1 2" key="1">
    <citation type="journal article" date="2015" name="J. Biotechnol.">
        <title>Complete genome sequence of Paenibacillus beijingensis 7188(T) (=DSM 24997(T)), a novel rhizobacterium from jujube garden soil.</title>
        <authorList>
            <person name="Kwak Y."/>
            <person name="Shin J.H."/>
        </authorList>
    </citation>
    <scope>NUCLEOTIDE SEQUENCE [LARGE SCALE GENOMIC DNA]</scope>
    <source>
        <strain evidence="1 2">DSM 24997</strain>
    </source>
</reference>
<dbReference type="PATRIC" id="fig|1126833.4.peg.4389"/>
<dbReference type="Gene3D" id="3.40.30.10">
    <property type="entry name" value="Glutaredoxin"/>
    <property type="match status" value="1"/>
</dbReference>
<keyword evidence="2" id="KW-1185">Reference proteome</keyword>
<evidence type="ECO:0000313" key="2">
    <source>
        <dbReference type="Proteomes" id="UP000032633"/>
    </source>
</evidence>
<reference evidence="2" key="2">
    <citation type="submission" date="2015-03" db="EMBL/GenBank/DDBJ databases">
        <title>Genome sequence of Paenibacillus beijingensis strain DSM 24997T.</title>
        <authorList>
            <person name="Kwak Y."/>
            <person name="Shin J.-H."/>
        </authorList>
    </citation>
    <scope>NUCLEOTIDE SEQUENCE [LARGE SCALE GENOMIC DNA]</scope>
    <source>
        <strain evidence="2">DSM 24997</strain>
    </source>
</reference>
<dbReference type="RefSeq" id="WP_045671852.1">
    <property type="nucleotide sequence ID" value="NZ_CP011058.1"/>
</dbReference>
<dbReference type="AlphaFoldDB" id="A0A0D5NMN4"/>
<dbReference type="Pfam" id="PF11009">
    <property type="entry name" value="BrxC"/>
    <property type="match status" value="1"/>
</dbReference>
<gene>
    <name evidence="1" type="ORF">VN24_19940</name>
</gene>
<dbReference type="STRING" id="1126833.VN24_19940"/>
<dbReference type="HOGENOM" id="CLU_153787_1_0_9"/>
<evidence type="ECO:0000313" key="1">
    <source>
        <dbReference type="EMBL" id="AJY76425.1"/>
    </source>
</evidence>
<organism evidence="1 2">
    <name type="scientific">Paenibacillus beijingensis</name>
    <dbReference type="NCBI Taxonomy" id="1126833"/>
    <lineage>
        <taxon>Bacteria</taxon>
        <taxon>Bacillati</taxon>
        <taxon>Bacillota</taxon>
        <taxon>Bacilli</taxon>
        <taxon>Bacillales</taxon>
        <taxon>Paenibacillaceae</taxon>
        <taxon>Paenibacillus</taxon>
    </lineage>
</organism>
<dbReference type="EMBL" id="CP011058">
    <property type="protein sequence ID" value="AJY76425.1"/>
    <property type="molecule type" value="Genomic_DNA"/>
</dbReference>
<dbReference type="Proteomes" id="UP000032633">
    <property type="component" value="Chromosome"/>
</dbReference>
<accession>A0A0D5NMN4</accession>
<dbReference type="OrthoDB" id="677051at2"/>